<feature type="transmembrane region" description="Helical" evidence="10">
    <location>
        <begin position="12"/>
        <end position="30"/>
    </location>
</feature>
<dbReference type="PANTHER" id="PTHR24305:SF188">
    <property type="entry name" value="P450, PUTATIVE (EUROFUNG)-RELATED"/>
    <property type="match status" value="1"/>
</dbReference>
<keyword evidence="5 9" id="KW-0560">Oxidoreductase</keyword>
<keyword evidence="10" id="KW-1133">Transmembrane helix</keyword>
<dbReference type="VEuPathDB" id="FungiDB:EYZ11_004965"/>
<dbReference type="InterPro" id="IPR017972">
    <property type="entry name" value="Cyt_P450_CS"/>
</dbReference>
<sequence length="503" mass="58487">MYLILIPLILPVLYWIVNLLYVTFVFRSLLSVPGPFWTRLTRLWYFDRVRRGDFEKDNIRLHQRYGPVVRIAPDHYSISDRAAVRAVYGTGSKFAKSAWYEGWKHPDPDKWTLFPDRNVRRHAETRRRFSSLYSMTSLVHYEQFVDHCTNLFSQRLTEFAERGQSFNLGYWLQCYAFDVIGEITFGQRFGFLDRGHDIEGTIGALQRLMTYSTLVGVYPQWHPRLFGPLSRFSWSGAGGRAYIMRYVEQRIRQHKDCPKWDVENDTLQTQDFLEKMAIARDKDPEKVTDYHLFMMGLSNVIAGSDTTAISLASIMYHLLQYPPVLEKLRREIDDFTAQGLCSARVTFKESQRMPYFQAVIKEALRMHSATGLPLWREVPAGGAEINGYFFPQGAVVGVNTWVAHYDEAVFPDATTFRPERWIETESDPEKLKVMNDMYMPFGLGSRTCLGKHISILEISKLIPGIVRDFDFCIKNGTWTTKNIWFVKPTDFEVSVTRRSHTST</sequence>
<keyword evidence="7 9" id="KW-0503">Monooxygenase</keyword>
<name>A0A5M9M913_9EURO</name>
<dbReference type="Pfam" id="PF00067">
    <property type="entry name" value="p450"/>
    <property type="match status" value="1"/>
</dbReference>
<dbReference type="PRINTS" id="PR00463">
    <property type="entry name" value="EP450I"/>
</dbReference>
<keyword evidence="4 8" id="KW-0479">Metal-binding</keyword>
<dbReference type="GO" id="GO:0005506">
    <property type="term" value="F:iron ion binding"/>
    <property type="evidence" value="ECO:0007669"/>
    <property type="project" value="InterPro"/>
</dbReference>
<dbReference type="InterPro" id="IPR036396">
    <property type="entry name" value="Cyt_P450_sf"/>
</dbReference>
<comment type="caution">
    <text evidence="11">The sequence shown here is derived from an EMBL/GenBank/DDBJ whole genome shotgun (WGS) entry which is preliminary data.</text>
</comment>
<dbReference type="PRINTS" id="PR00385">
    <property type="entry name" value="P450"/>
</dbReference>
<evidence type="ECO:0000313" key="11">
    <source>
        <dbReference type="EMBL" id="KAA8641804.1"/>
    </source>
</evidence>
<dbReference type="Proteomes" id="UP000324241">
    <property type="component" value="Unassembled WGS sequence"/>
</dbReference>
<dbReference type="Gene3D" id="1.10.630.10">
    <property type="entry name" value="Cytochrome P450"/>
    <property type="match status" value="1"/>
</dbReference>
<proteinExistence type="inferred from homology"/>
<dbReference type="GO" id="GO:0016705">
    <property type="term" value="F:oxidoreductase activity, acting on paired donors, with incorporation or reduction of molecular oxygen"/>
    <property type="evidence" value="ECO:0007669"/>
    <property type="project" value="InterPro"/>
</dbReference>
<dbReference type="PANTHER" id="PTHR24305">
    <property type="entry name" value="CYTOCHROME P450"/>
    <property type="match status" value="1"/>
</dbReference>
<dbReference type="GO" id="GO:0020037">
    <property type="term" value="F:heme binding"/>
    <property type="evidence" value="ECO:0007669"/>
    <property type="project" value="InterPro"/>
</dbReference>
<comment type="similarity">
    <text evidence="2 9">Belongs to the cytochrome P450 family.</text>
</comment>
<dbReference type="InterPro" id="IPR050121">
    <property type="entry name" value="Cytochrome_P450_monoxygenase"/>
</dbReference>
<dbReference type="RefSeq" id="XP_033421166.1">
    <property type="nucleotide sequence ID" value="XM_033575311.1"/>
</dbReference>
<gene>
    <name evidence="11" type="ORF">ATNIH1004_010743</name>
</gene>
<evidence type="ECO:0000256" key="5">
    <source>
        <dbReference type="ARBA" id="ARBA00023002"/>
    </source>
</evidence>
<dbReference type="AlphaFoldDB" id="A0A5M9M913"/>
<evidence type="ECO:0000256" key="10">
    <source>
        <dbReference type="SAM" id="Phobius"/>
    </source>
</evidence>
<evidence type="ECO:0000313" key="12">
    <source>
        <dbReference type="Proteomes" id="UP000324241"/>
    </source>
</evidence>
<evidence type="ECO:0000256" key="6">
    <source>
        <dbReference type="ARBA" id="ARBA00023004"/>
    </source>
</evidence>
<dbReference type="CDD" id="cd11060">
    <property type="entry name" value="CYP57A1-like"/>
    <property type="match status" value="1"/>
</dbReference>
<keyword evidence="6 8" id="KW-0408">Iron</keyword>
<dbReference type="OrthoDB" id="3934656at2759"/>
<evidence type="ECO:0000256" key="4">
    <source>
        <dbReference type="ARBA" id="ARBA00022723"/>
    </source>
</evidence>
<reference evidence="11 12" key="1">
    <citation type="submission" date="2019-08" db="EMBL/GenBank/DDBJ databases">
        <title>The genome sequence of a newly discovered highly antifungal drug resistant Aspergillus species, Aspergillus tanneri NIH 1004.</title>
        <authorList>
            <person name="Mounaud S."/>
            <person name="Singh I."/>
            <person name="Joardar V."/>
            <person name="Pakala S."/>
            <person name="Pakala S."/>
            <person name="Venepally P."/>
            <person name="Chung J.K."/>
            <person name="Losada L."/>
            <person name="Nierman W.C."/>
        </authorList>
    </citation>
    <scope>NUCLEOTIDE SEQUENCE [LARGE SCALE GENOMIC DNA]</scope>
    <source>
        <strain evidence="11 12">NIH1004</strain>
    </source>
</reference>
<evidence type="ECO:0000256" key="1">
    <source>
        <dbReference type="ARBA" id="ARBA00001971"/>
    </source>
</evidence>
<dbReference type="InterPro" id="IPR002401">
    <property type="entry name" value="Cyt_P450_E_grp-I"/>
</dbReference>
<evidence type="ECO:0000256" key="9">
    <source>
        <dbReference type="RuleBase" id="RU000461"/>
    </source>
</evidence>
<dbReference type="EMBL" id="QUQM01000008">
    <property type="protein sequence ID" value="KAA8641804.1"/>
    <property type="molecule type" value="Genomic_DNA"/>
</dbReference>
<evidence type="ECO:0000256" key="2">
    <source>
        <dbReference type="ARBA" id="ARBA00010617"/>
    </source>
</evidence>
<dbReference type="PROSITE" id="PS00086">
    <property type="entry name" value="CYTOCHROME_P450"/>
    <property type="match status" value="1"/>
</dbReference>
<keyword evidence="3 8" id="KW-0349">Heme</keyword>
<protein>
    <recommendedName>
        <fullName evidence="13">Cytochrome P450 monooxygenase</fullName>
    </recommendedName>
</protein>
<dbReference type="InterPro" id="IPR001128">
    <property type="entry name" value="Cyt_P450"/>
</dbReference>
<dbReference type="FunFam" id="1.10.630.10:FF:000050">
    <property type="entry name" value="Cytochrome P450 monooxygenase"/>
    <property type="match status" value="1"/>
</dbReference>
<evidence type="ECO:0000256" key="3">
    <source>
        <dbReference type="ARBA" id="ARBA00022617"/>
    </source>
</evidence>
<dbReference type="GeneID" id="54333444"/>
<evidence type="ECO:0000256" key="8">
    <source>
        <dbReference type="PIRSR" id="PIRSR602401-1"/>
    </source>
</evidence>
<evidence type="ECO:0008006" key="13">
    <source>
        <dbReference type="Google" id="ProtNLM"/>
    </source>
</evidence>
<dbReference type="GO" id="GO:0004497">
    <property type="term" value="F:monooxygenase activity"/>
    <property type="evidence" value="ECO:0007669"/>
    <property type="project" value="UniProtKB-KW"/>
</dbReference>
<evidence type="ECO:0000256" key="7">
    <source>
        <dbReference type="ARBA" id="ARBA00023033"/>
    </source>
</evidence>
<dbReference type="SUPFAM" id="SSF48264">
    <property type="entry name" value="Cytochrome P450"/>
    <property type="match status" value="1"/>
</dbReference>
<feature type="binding site" description="axial binding residue" evidence="8">
    <location>
        <position position="448"/>
    </location>
    <ligand>
        <name>heme</name>
        <dbReference type="ChEBI" id="CHEBI:30413"/>
    </ligand>
    <ligandPart>
        <name>Fe</name>
        <dbReference type="ChEBI" id="CHEBI:18248"/>
    </ligandPart>
</feature>
<organism evidence="11 12">
    <name type="scientific">Aspergillus tanneri</name>
    <dbReference type="NCBI Taxonomy" id="1220188"/>
    <lineage>
        <taxon>Eukaryota</taxon>
        <taxon>Fungi</taxon>
        <taxon>Dikarya</taxon>
        <taxon>Ascomycota</taxon>
        <taxon>Pezizomycotina</taxon>
        <taxon>Eurotiomycetes</taxon>
        <taxon>Eurotiomycetidae</taxon>
        <taxon>Eurotiales</taxon>
        <taxon>Aspergillaceae</taxon>
        <taxon>Aspergillus</taxon>
        <taxon>Aspergillus subgen. Circumdati</taxon>
    </lineage>
</organism>
<keyword evidence="10" id="KW-0812">Transmembrane</keyword>
<keyword evidence="10" id="KW-0472">Membrane</keyword>
<accession>A0A5M9M913</accession>
<comment type="cofactor">
    <cofactor evidence="1 8">
        <name>heme</name>
        <dbReference type="ChEBI" id="CHEBI:30413"/>
    </cofactor>
</comment>